<reference evidence="3" key="2">
    <citation type="submission" date="2015-01" db="EMBL/GenBank/DDBJ databases">
        <title>Evolutionary Origins and Diversification of the Mycorrhizal Mutualists.</title>
        <authorList>
            <consortium name="DOE Joint Genome Institute"/>
            <consortium name="Mycorrhizal Genomics Consortium"/>
            <person name="Kohler A."/>
            <person name="Kuo A."/>
            <person name="Nagy L.G."/>
            <person name="Floudas D."/>
            <person name="Copeland A."/>
            <person name="Barry K.W."/>
            <person name="Cichocki N."/>
            <person name="Veneault-Fourrey C."/>
            <person name="LaButti K."/>
            <person name="Lindquist E.A."/>
            <person name="Lipzen A."/>
            <person name="Lundell T."/>
            <person name="Morin E."/>
            <person name="Murat C."/>
            <person name="Riley R."/>
            <person name="Ohm R."/>
            <person name="Sun H."/>
            <person name="Tunlid A."/>
            <person name="Henrissat B."/>
            <person name="Grigoriev I.V."/>
            <person name="Hibbett D.S."/>
            <person name="Martin F."/>
        </authorList>
    </citation>
    <scope>NUCLEOTIDE SEQUENCE [LARGE SCALE GENOMIC DNA]</scope>
    <source>
        <strain evidence="3">441</strain>
    </source>
</reference>
<dbReference type="SUPFAM" id="SSF52540">
    <property type="entry name" value="P-loop containing nucleoside triphosphate hydrolases"/>
    <property type="match status" value="1"/>
</dbReference>
<dbReference type="PANTHER" id="PTHR47642">
    <property type="entry name" value="ATP-DEPENDENT DNA HELICASE"/>
    <property type="match status" value="1"/>
</dbReference>
<dbReference type="Proteomes" id="UP000054018">
    <property type="component" value="Unassembled WGS sequence"/>
</dbReference>
<organism evidence="2 3">
    <name type="scientific">Pisolithus microcarpus 441</name>
    <dbReference type="NCBI Taxonomy" id="765257"/>
    <lineage>
        <taxon>Eukaryota</taxon>
        <taxon>Fungi</taxon>
        <taxon>Dikarya</taxon>
        <taxon>Basidiomycota</taxon>
        <taxon>Agaricomycotina</taxon>
        <taxon>Agaricomycetes</taxon>
        <taxon>Agaricomycetidae</taxon>
        <taxon>Boletales</taxon>
        <taxon>Sclerodermatineae</taxon>
        <taxon>Pisolithaceae</taxon>
        <taxon>Pisolithus</taxon>
    </lineage>
</organism>
<dbReference type="OrthoDB" id="3050185at2759"/>
<gene>
    <name evidence="2" type="ORF">PISMIDRAFT_89774</name>
</gene>
<reference evidence="2 3" key="1">
    <citation type="submission" date="2014-04" db="EMBL/GenBank/DDBJ databases">
        <authorList>
            <consortium name="DOE Joint Genome Institute"/>
            <person name="Kuo A."/>
            <person name="Kohler A."/>
            <person name="Costa M.D."/>
            <person name="Nagy L.G."/>
            <person name="Floudas D."/>
            <person name="Copeland A."/>
            <person name="Barry K.W."/>
            <person name="Cichocki N."/>
            <person name="Veneault-Fourrey C."/>
            <person name="LaButti K."/>
            <person name="Lindquist E.A."/>
            <person name="Lipzen A."/>
            <person name="Lundell T."/>
            <person name="Morin E."/>
            <person name="Murat C."/>
            <person name="Sun H."/>
            <person name="Tunlid A."/>
            <person name="Henrissat B."/>
            <person name="Grigoriev I.V."/>
            <person name="Hibbett D.S."/>
            <person name="Martin F."/>
            <person name="Nordberg H.P."/>
            <person name="Cantor M.N."/>
            <person name="Hua S.X."/>
        </authorList>
    </citation>
    <scope>NUCLEOTIDE SEQUENCE [LARGE SCALE GENOMIC DNA]</scope>
    <source>
        <strain evidence="2 3">441</strain>
    </source>
</reference>
<dbReference type="STRING" id="765257.A0A0C9ZIP0"/>
<sequence>MDYKFRGDVLKSDNVISFFLNSYEVNKTSAKTRASTSAHQHAGGRPCHNCVDYQPGHSHAKEKHRILRRPDHHNLPNFIGQFFPSRDDPEQYPFYCTSMLLLLKPWRDIGTDLKRSSETWERAFKEFLTQAPPEVHHILSGIQYFHQCEQSAQEREMVEGSSHVQGPTEECSEDVDLGEMSGGSASTVHPLNELDLADLISSQIPRGEEMHGRLALEAARFAGIFPSHDGTSAEEMPPSHESHCLQSTVCQAEATDFDNLCIWQEQMSRDVHQQNTSALHTPLSSSCDPVAADVYLIDEEVIRAREEENRSVEMSEAAMCPVDLAMLNVGQTRAYQIVTWHVDQTLSGRTPPPLRMLLHGEGGTGKSKVIQTISEYFTCRGACHLLLKAAYTGVAASLIDRKTTHTIAMVSRGDDHGVSAQTKAKLQQFWQYLIIDEMSMIGKSFLAKLSRIIAIGKMTEGTSVDATLTQLGHAIYEEFQTVVILKEQMHVTDDIWRDFLNHLQMGCVEEHHIGMLRQLVLTNPAAQSLDFSQAPWSDACLVTPQHAVRHQWNDAATCKHAHVTGALVYKCTAEDTVRGAPLTLQERYAFAL</sequence>
<evidence type="ECO:0000313" key="3">
    <source>
        <dbReference type="Proteomes" id="UP000054018"/>
    </source>
</evidence>
<protein>
    <submittedName>
        <fullName evidence="2">Uncharacterized protein</fullName>
    </submittedName>
</protein>
<keyword evidence="3" id="KW-1185">Reference proteome</keyword>
<proteinExistence type="predicted"/>
<dbReference type="Pfam" id="PF13245">
    <property type="entry name" value="AAA_19"/>
    <property type="match status" value="1"/>
</dbReference>
<accession>A0A0C9ZIP0</accession>
<dbReference type="AlphaFoldDB" id="A0A0C9ZIP0"/>
<dbReference type="InterPro" id="IPR051055">
    <property type="entry name" value="PIF1_helicase"/>
</dbReference>
<evidence type="ECO:0000256" key="1">
    <source>
        <dbReference type="SAM" id="MobiDB-lite"/>
    </source>
</evidence>
<name>A0A0C9ZIP0_9AGAM</name>
<dbReference type="Gene3D" id="3.40.50.300">
    <property type="entry name" value="P-loop containing nucleotide triphosphate hydrolases"/>
    <property type="match status" value="1"/>
</dbReference>
<dbReference type="HOGENOM" id="CLU_043109_0_0_1"/>
<dbReference type="EMBL" id="KN833690">
    <property type="protein sequence ID" value="KIK29096.1"/>
    <property type="molecule type" value="Genomic_DNA"/>
</dbReference>
<dbReference type="InterPro" id="IPR027417">
    <property type="entry name" value="P-loop_NTPase"/>
</dbReference>
<feature type="region of interest" description="Disordered" evidence="1">
    <location>
        <begin position="161"/>
        <end position="188"/>
    </location>
</feature>
<evidence type="ECO:0000313" key="2">
    <source>
        <dbReference type="EMBL" id="KIK29096.1"/>
    </source>
</evidence>